<accession>A0AAJ7TAE2</accession>
<dbReference type="PROSITE" id="PS50222">
    <property type="entry name" value="EF_HAND_2"/>
    <property type="match status" value="1"/>
</dbReference>
<dbReference type="Pfam" id="PF17958">
    <property type="entry name" value="EF-hand_13"/>
    <property type="match status" value="1"/>
</dbReference>
<organism evidence="6 7">
    <name type="scientific">Petromyzon marinus</name>
    <name type="common">Sea lamprey</name>
    <dbReference type="NCBI Taxonomy" id="7757"/>
    <lineage>
        <taxon>Eukaryota</taxon>
        <taxon>Metazoa</taxon>
        <taxon>Chordata</taxon>
        <taxon>Craniata</taxon>
        <taxon>Vertebrata</taxon>
        <taxon>Cyclostomata</taxon>
        <taxon>Hyperoartia</taxon>
        <taxon>Petromyzontiformes</taxon>
        <taxon>Petromyzontidae</taxon>
        <taxon>Petromyzon</taxon>
    </lineage>
</organism>
<dbReference type="GO" id="GO:0019888">
    <property type="term" value="F:protein phosphatase regulator activity"/>
    <property type="evidence" value="ECO:0007669"/>
    <property type="project" value="TreeGrafter"/>
</dbReference>
<feature type="region of interest" description="Disordered" evidence="4">
    <location>
        <begin position="254"/>
        <end position="289"/>
    </location>
</feature>
<evidence type="ECO:0000313" key="6">
    <source>
        <dbReference type="Proteomes" id="UP001318040"/>
    </source>
</evidence>
<evidence type="ECO:0000313" key="8">
    <source>
        <dbReference type="RefSeq" id="XP_032814196.1"/>
    </source>
</evidence>
<dbReference type="InterPro" id="IPR011992">
    <property type="entry name" value="EF-hand-dom_pair"/>
</dbReference>
<dbReference type="FunFam" id="1.10.238.230:FF:000001">
    <property type="entry name" value="Serine/threonine-protein phosphatase 2A regulatory subunit B'' subunit beta"/>
    <property type="match status" value="1"/>
</dbReference>
<name>A0AAJ7TAE2_PETMA</name>
<feature type="region of interest" description="Disordered" evidence="4">
    <location>
        <begin position="695"/>
        <end position="827"/>
    </location>
</feature>
<evidence type="ECO:0000256" key="2">
    <source>
        <dbReference type="ARBA" id="ARBA00022837"/>
    </source>
</evidence>
<feature type="region of interest" description="Disordered" evidence="4">
    <location>
        <begin position="609"/>
        <end position="638"/>
    </location>
</feature>
<keyword evidence="6" id="KW-1185">Reference proteome</keyword>
<dbReference type="InterPro" id="IPR048855">
    <property type="entry name" value="P2R3A_B_D_EF-hand"/>
</dbReference>
<keyword evidence="2" id="KW-0106">Calcium</keyword>
<keyword evidence="1" id="KW-0479">Metal-binding</keyword>
<dbReference type="GO" id="GO:0000159">
    <property type="term" value="C:protein phosphatase type 2A complex"/>
    <property type="evidence" value="ECO:0007669"/>
    <property type="project" value="TreeGrafter"/>
</dbReference>
<feature type="compositionally biased region" description="Basic and acidic residues" evidence="4">
    <location>
        <begin position="622"/>
        <end position="633"/>
    </location>
</feature>
<evidence type="ECO:0000259" key="5">
    <source>
        <dbReference type="PROSITE" id="PS50222"/>
    </source>
</evidence>
<gene>
    <name evidence="7 8" type="primary">LOC116944599</name>
</gene>
<dbReference type="GO" id="GO:0005509">
    <property type="term" value="F:calcium ion binding"/>
    <property type="evidence" value="ECO:0007669"/>
    <property type="project" value="InterPro"/>
</dbReference>
<dbReference type="InterPro" id="IPR041534">
    <property type="entry name" value="EF-hand_13"/>
</dbReference>
<dbReference type="RefSeq" id="XP_032814196.1">
    <property type="nucleotide sequence ID" value="XM_032958305.1"/>
</dbReference>
<dbReference type="KEGG" id="pmrn:116944599"/>
<evidence type="ECO:0000256" key="4">
    <source>
        <dbReference type="SAM" id="MobiDB-lite"/>
    </source>
</evidence>
<feature type="compositionally biased region" description="Low complexity" evidence="4">
    <location>
        <begin position="505"/>
        <end position="524"/>
    </location>
</feature>
<dbReference type="InterPro" id="IPR002048">
    <property type="entry name" value="EF_hand_dom"/>
</dbReference>
<feature type="region of interest" description="Disordered" evidence="4">
    <location>
        <begin position="486"/>
        <end position="524"/>
    </location>
</feature>
<dbReference type="Gene3D" id="1.10.238.10">
    <property type="entry name" value="EF-hand"/>
    <property type="match status" value="1"/>
</dbReference>
<dbReference type="PROSITE" id="PS00018">
    <property type="entry name" value="EF_HAND_1"/>
    <property type="match status" value="1"/>
</dbReference>
<proteinExistence type="predicted"/>
<reference evidence="7 8" key="1">
    <citation type="submission" date="2025-04" db="UniProtKB">
        <authorList>
            <consortium name="RefSeq"/>
        </authorList>
    </citation>
    <scope>IDENTIFICATION</scope>
    <source>
        <tissue evidence="7 8">Sperm</tissue>
    </source>
</reference>
<feature type="region of interest" description="Disordered" evidence="4">
    <location>
        <begin position="459"/>
        <end position="478"/>
    </location>
</feature>
<feature type="domain" description="EF-hand" evidence="5">
    <location>
        <begin position="1177"/>
        <end position="1212"/>
    </location>
</feature>
<feature type="compositionally biased region" description="Polar residues" evidence="4">
    <location>
        <begin position="758"/>
        <end position="782"/>
    </location>
</feature>
<dbReference type="Pfam" id="PF13499">
    <property type="entry name" value="EF-hand_7"/>
    <property type="match status" value="1"/>
</dbReference>
<dbReference type="PANTHER" id="PTHR14095:SF3">
    <property type="entry name" value="SERINE_THREONINE-PROTEIN PHOSPHATASE 2A REGULATORY SUBUNIT B'' SUBUNIT ALPHA"/>
    <property type="match status" value="1"/>
</dbReference>
<comment type="function">
    <text evidence="3">The B regulatory subunit might modulate substrate selectivity and catalytic activity, and might also direct the localization of the catalytic enzyme to a particular subcellular compartment.</text>
</comment>
<dbReference type="RefSeq" id="XP_032814195.1">
    <property type="nucleotide sequence ID" value="XM_032958304.1"/>
</dbReference>
<evidence type="ECO:0000256" key="3">
    <source>
        <dbReference type="ARBA" id="ARBA00093310"/>
    </source>
</evidence>
<dbReference type="InterPro" id="IPR018247">
    <property type="entry name" value="EF_Hand_1_Ca_BS"/>
</dbReference>
<evidence type="ECO:0000256" key="1">
    <source>
        <dbReference type="ARBA" id="ARBA00022723"/>
    </source>
</evidence>
<dbReference type="FunFam" id="1.10.238.10:FF:000628">
    <property type="entry name" value="Serine/threonine-protein phosphatase 2A regulatory subunit B'' subunit beta"/>
    <property type="match status" value="1"/>
</dbReference>
<sequence length="1344" mass="143489">MEDWRQQQLLLSQSLSTSSSLSSLSSLSLSSSSSSSLRPGPPAAYKLVATSVTHFGSARAEACLPSITTPLSRAVHHCVATDNAAKTASTAKTTGEWDGRHGCSPKTTEAQRAGILNATSQGGHFQDVGETGGAFPVLAPHCDELQNGCFREGVTPGWCGVASCRVVHRGTCSPATPRIVHSSSVKATAFATGGGRFSNDDGLTNLFIGSSGDSSDCGSPAPKNNVVFARKSLARPNVAVGTIELASGKIKEFSRQTQQAQVNAARRSPRRNKGASDAKAPVKVKHASRMKPISDPETSLCLARPSGRAGPDAAFDLLLPYLRQGLLVRLLEEAGASTGEGNTGSVEQFLSSLFASTTSAPSTAAFSSTEDIRACLQILVKCSEDLKRCTNIIKQCVDEKSQRDGKAVRAGCGSSAPDLHRTLPDTAGPEFLAAFLGGAVAAAAAAGFGSIAPPSYEDVVSSSSHPGCPATPLPPNEMPLRRSLVLKSSSSSHPTSKFTGRKPSNKTSSLFSSSPSPNSVAIVPPSQGTGADLLLLPTQAASEDCAFRSVDGGVADSGKLPHMLINSTNMAADFPQLLPAVEGEASIGKKREYDVDQILVELESISKEFSSPSPVKSNAKLDPAKGAKVNDRNDNDEDEDKLLGKVLAVMEGLATDLAQCGATGTGARLSGEAQVRAKQDLMGLLMERLTTALQGPESGSTALAVSQERHAHQAAGADVAEATTHLAQDTREESKPKPVLHNHLPHAPDPDPHPPSSRIHSLSSFKSSGESVPHSPVSSTRKSPAPALRGWNSRGPMPQSVLISEPTPPPPPPPSLPSAVVQNSPDPDLQIPIAFAQVPEPASPGREGVEEQGGAAGAVVVISSTVPPAPDSNTLRPGYETRNVESGVLLHDGESAVGFHASLLSSDDDVGKGERFGKGGGGGASSDEDLSGVMIALKEVFGALPDGRAYLDNMTDVTKACRCCPYWRVALFLAAHGEETGFVTMETFTLTWLRVTRASEDDAARFVSLLARPGVAGLTQEDFIPLVQDIVDTHPGLAFLKDAPEFHSRYITTVIQRIFYTVNRSWSGRITVNELRRSNFLQTLALVAEEDDINQVTEYFSYEHFYVIYCKFWELDTDHDLYISASDLARHSDGAISSCMIHRIFSGAVTRGSMAQQAGRMSYADFVWFLLSEEDKRTPTSIEYWFRCLDLDGDGVLSLYELEHFYSEQAQRMEVLGIEPLPFCDCVCQMLDLVKPVRPACVTLGDLKRCKMSHIFLDTFFNLEKYLDREQREPFAITRDLDGDAPELSDWERYAMEEYEMLVAKESEADQLTKGTSDEDIDDEDDILAAAELAGEINALTAQS</sequence>
<feature type="compositionally biased region" description="Pro residues" evidence="4">
    <location>
        <begin position="806"/>
        <end position="816"/>
    </location>
</feature>
<dbReference type="PANTHER" id="PTHR14095">
    <property type="entry name" value="PHOSPHATASE 2A REGULATORY SUBUNIT-RELATED"/>
    <property type="match status" value="1"/>
</dbReference>
<dbReference type="FunFam" id="1.10.238.220:FF:000001">
    <property type="entry name" value="Serine/threonine-protein phosphatase 2A regulatory subunit B'' subunit alpha"/>
    <property type="match status" value="1"/>
</dbReference>
<dbReference type="Proteomes" id="UP001318040">
    <property type="component" value="Chromosome 21"/>
</dbReference>
<evidence type="ECO:0000313" key="7">
    <source>
        <dbReference type="RefSeq" id="XP_032814195.1"/>
    </source>
</evidence>
<feature type="compositionally biased region" description="Polar residues" evidence="4">
    <location>
        <begin position="695"/>
        <end position="704"/>
    </location>
</feature>
<dbReference type="Gene3D" id="1.10.238.220">
    <property type="match status" value="1"/>
</dbReference>
<dbReference type="Pfam" id="PF21161">
    <property type="entry name" value="P2R3B_EF-hand"/>
    <property type="match status" value="1"/>
</dbReference>
<protein>
    <submittedName>
        <fullName evidence="7 8">Serine/threonine-protein phosphatase 2A regulatory subunit B'' subunit alpha-like isoform X1</fullName>
    </submittedName>
</protein>
<dbReference type="SUPFAM" id="SSF47473">
    <property type="entry name" value="EF-hand"/>
    <property type="match status" value="2"/>
</dbReference>
<dbReference type="Gene3D" id="1.10.238.230">
    <property type="match status" value="1"/>
</dbReference>